<reference evidence="1 4" key="2">
    <citation type="submission" date="2020-07" db="EMBL/GenBank/DDBJ databases">
        <authorList>
            <person name="Feng H."/>
        </authorList>
    </citation>
    <scope>NUCLEOTIDE SEQUENCE [LARGE SCALE GENOMIC DNA]</scope>
    <source>
        <strain evidence="4">s-12</strain>
        <strain evidence="1">S-12</strain>
    </source>
</reference>
<reference evidence="2 3" key="1">
    <citation type="submission" date="2020-02" db="EMBL/GenBank/DDBJ databases">
        <title>Bacillus aquiflavi sp. nov., isolated from yellow water of strong flavor Chinese baijiu in Yibin region of China.</title>
        <authorList>
            <person name="Xie J."/>
        </authorList>
    </citation>
    <scope>NUCLEOTIDE SEQUENCE [LARGE SCALE GENOMIC DNA]</scope>
    <source>
        <strain evidence="2 3">3H-10</strain>
    </source>
</reference>
<dbReference type="SUPFAM" id="SSF55729">
    <property type="entry name" value="Acyl-CoA N-acyltransferases (Nat)"/>
    <property type="match status" value="1"/>
</dbReference>
<dbReference type="AlphaFoldDB" id="A0A6B3VVE7"/>
<sequence>MTKIKLYSGTEIEQIEWASKTNGKAVQNYFTEMLLHQASYYIDNVTAQLMILEIDRLLLPITVSTPYKGNSYVVSPYTQYIDYAIEELRELKHPILETGLKGMLKLIGRFFYKSEIDRIVIVNNWLLSTNLYENLKEGQAKEITLFLAEKFPDCAIMFRSLTNTLHTDIISELGNIGCKFIPSRSIYLFYPHKFNTFSKRQKKAIRRDMKFLHQSGYEVVSHDRITESDLKMVWELYKRLYLQKYSYYNPQFNVRFLTNAWKHRLIEFKLLKKNNQVYGVVGFVVCNGMMTTPILGYDTSLSKEEGLYRLCSILLTDHSLENEILLHRSAGAGRFKRLRGAINEIEYSLVFCQHLSLKRKSVWSFLEKTLTKIGIPLLKKYEL</sequence>
<keyword evidence="2" id="KW-0808">Transferase</keyword>
<accession>A0A6B3VVE7</accession>
<evidence type="ECO:0000313" key="2">
    <source>
        <dbReference type="EMBL" id="NEY82240.1"/>
    </source>
</evidence>
<gene>
    <name evidence="2" type="ORF">G4D64_12175</name>
    <name evidence="1" type="ORF">H1Z61_12785</name>
</gene>
<dbReference type="GO" id="GO:0016740">
    <property type="term" value="F:transferase activity"/>
    <property type="evidence" value="ECO:0007669"/>
    <property type="project" value="UniProtKB-KW"/>
</dbReference>
<dbReference type="RefSeq" id="WP_163242627.1">
    <property type="nucleotide sequence ID" value="NZ_JAAIWN010000029.1"/>
</dbReference>
<evidence type="ECO:0000313" key="4">
    <source>
        <dbReference type="Proteomes" id="UP000570010"/>
    </source>
</evidence>
<evidence type="ECO:0000313" key="3">
    <source>
        <dbReference type="Proteomes" id="UP000472971"/>
    </source>
</evidence>
<dbReference type="EMBL" id="JACEIO010000031">
    <property type="protein sequence ID" value="MBA4537984.1"/>
    <property type="molecule type" value="Genomic_DNA"/>
</dbReference>
<dbReference type="Proteomes" id="UP000570010">
    <property type="component" value="Unassembled WGS sequence"/>
</dbReference>
<comment type="caution">
    <text evidence="2">The sequence shown here is derived from an EMBL/GenBank/DDBJ whole genome shotgun (WGS) entry which is preliminary data.</text>
</comment>
<protein>
    <submittedName>
        <fullName evidence="2">GNAT family N-acetyltransferase</fullName>
    </submittedName>
</protein>
<organism evidence="2 3">
    <name type="scientific">Bacillus aquiflavi</name>
    <dbReference type="NCBI Taxonomy" id="2672567"/>
    <lineage>
        <taxon>Bacteria</taxon>
        <taxon>Bacillati</taxon>
        <taxon>Bacillota</taxon>
        <taxon>Bacilli</taxon>
        <taxon>Bacillales</taxon>
        <taxon>Bacillaceae</taxon>
        <taxon>Bacillus</taxon>
    </lineage>
</organism>
<name>A0A6B3VVE7_9BACI</name>
<dbReference type="EMBL" id="JAAIWN010000029">
    <property type="protein sequence ID" value="NEY82240.1"/>
    <property type="molecule type" value="Genomic_DNA"/>
</dbReference>
<dbReference type="Proteomes" id="UP000472971">
    <property type="component" value="Unassembled WGS sequence"/>
</dbReference>
<dbReference type="InterPro" id="IPR016181">
    <property type="entry name" value="Acyl_CoA_acyltransferase"/>
</dbReference>
<keyword evidence="3" id="KW-1185">Reference proteome</keyword>
<proteinExistence type="predicted"/>
<evidence type="ECO:0000313" key="1">
    <source>
        <dbReference type="EMBL" id="MBA4537984.1"/>
    </source>
</evidence>